<name>A0A4Z2FFW1_9TELE</name>
<feature type="compositionally biased region" description="Low complexity" evidence="1">
    <location>
        <begin position="102"/>
        <end position="118"/>
    </location>
</feature>
<evidence type="ECO:0000313" key="4">
    <source>
        <dbReference type="Proteomes" id="UP000314294"/>
    </source>
</evidence>
<protein>
    <recommendedName>
        <fullName evidence="2">DAD domain-containing protein</fullName>
    </recommendedName>
</protein>
<feature type="region of interest" description="Disordered" evidence="1">
    <location>
        <begin position="63"/>
        <end position="118"/>
    </location>
</feature>
<keyword evidence="4" id="KW-1185">Reference proteome</keyword>
<gene>
    <name evidence="3" type="ORF">EYF80_050049</name>
</gene>
<evidence type="ECO:0000259" key="2">
    <source>
        <dbReference type="PROSITE" id="PS51231"/>
    </source>
</evidence>
<feature type="domain" description="DAD" evidence="2">
    <location>
        <begin position="1"/>
        <end position="32"/>
    </location>
</feature>
<dbReference type="PROSITE" id="PS51231">
    <property type="entry name" value="DAD"/>
    <property type="match status" value="1"/>
</dbReference>
<dbReference type="EMBL" id="SRLO01001249">
    <property type="protein sequence ID" value="TNN39780.1"/>
    <property type="molecule type" value="Genomic_DNA"/>
</dbReference>
<dbReference type="Proteomes" id="UP000314294">
    <property type="component" value="Unassembled WGS sequence"/>
</dbReference>
<accession>A0A4Z2FFW1</accession>
<dbReference type="AlphaFoldDB" id="A0A4Z2FFW1"/>
<evidence type="ECO:0000313" key="3">
    <source>
        <dbReference type="EMBL" id="TNN39780.1"/>
    </source>
</evidence>
<evidence type="ECO:0000256" key="1">
    <source>
        <dbReference type="SAM" id="MobiDB-lite"/>
    </source>
</evidence>
<comment type="caution">
    <text evidence="3">The sequence shown here is derived from an EMBL/GenBank/DDBJ whole genome shotgun (WGS) entry which is preliminary data.</text>
</comment>
<organism evidence="3 4">
    <name type="scientific">Liparis tanakae</name>
    <name type="common">Tanaka's snailfish</name>
    <dbReference type="NCBI Taxonomy" id="230148"/>
    <lineage>
        <taxon>Eukaryota</taxon>
        <taxon>Metazoa</taxon>
        <taxon>Chordata</taxon>
        <taxon>Craniata</taxon>
        <taxon>Vertebrata</taxon>
        <taxon>Euteleostomi</taxon>
        <taxon>Actinopterygii</taxon>
        <taxon>Neopterygii</taxon>
        <taxon>Teleostei</taxon>
        <taxon>Neoteleostei</taxon>
        <taxon>Acanthomorphata</taxon>
        <taxon>Eupercaria</taxon>
        <taxon>Perciformes</taxon>
        <taxon>Cottioidei</taxon>
        <taxon>Cottales</taxon>
        <taxon>Liparidae</taxon>
        <taxon>Liparis</taxon>
    </lineage>
</organism>
<proteinExistence type="predicted"/>
<sequence>MNPPGPMENILRAAATVSLKGERGRRRRKRRRRRRVDGLWVRGSEEEELPVEVQWTQRLCKPSERQTKTRTKKLVCRTSRTGSGYRAGASRRDRERRPPNPRSAARYRSTARSVPGRR</sequence>
<dbReference type="InterPro" id="IPR014767">
    <property type="entry name" value="DAD_dom"/>
</dbReference>
<reference evidence="3 4" key="1">
    <citation type="submission" date="2019-03" db="EMBL/GenBank/DDBJ databases">
        <title>First draft genome of Liparis tanakae, snailfish: a comprehensive survey of snailfish specific genes.</title>
        <authorList>
            <person name="Kim W."/>
            <person name="Song I."/>
            <person name="Jeong J.-H."/>
            <person name="Kim D."/>
            <person name="Kim S."/>
            <person name="Ryu S."/>
            <person name="Song J.Y."/>
            <person name="Lee S.K."/>
        </authorList>
    </citation>
    <scope>NUCLEOTIDE SEQUENCE [LARGE SCALE GENOMIC DNA]</scope>
    <source>
        <tissue evidence="3">Muscle</tissue>
    </source>
</reference>